<feature type="domain" description="Outer membrane protein beta-barrel" evidence="1">
    <location>
        <begin position="25"/>
        <end position="152"/>
    </location>
</feature>
<evidence type="ECO:0000313" key="2">
    <source>
        <dbReference type="EMBL" id="VAW26893.1"/>
    </source>
</evidence>
<dbReference type="Pfam" id="PF13568">
    <property type="entry name" value="OMP_b-brl_2"/>
    <property type="match status" value="1"/>
</dbReference>
<sequence length="196" mass="21819">MKIKYMKTLLFAALLLFPIFAISQATWGTKGGLNITTLGDFGSGNSPQLRIHAGFYYQQRVEQRFGLIAELHYSMQGARAANISRRFLAYNYLNLPILIKFYNSNDVYFEIGPQFGYLLFANLHDDGFTQNVTDQVKRFDFAGVLGGGKDTDFGNYGVRAGLGFTNTSGGSVGNVVVFRNIFLQLYVGFTLGQLND</sequence>
<name>A0A3B0UEX9_9ZZZZ</name>
<reference evidence="2" key="1">
    <citation type="submission" date="2018-06" db="EMBL/GenBank/DDBJ databases">
        <authorList>
            <person name="Zhirakovskaya E."/>
        </authorList>
    </citation>
    <scope>NUCLEOTIDE SEQUENCE</scope>
</reference>
<proteinExistence type="predicted"/>
<accession>A0A3B0UEX9</accession>
<dbReference type="AlphaFoldDB" id="A0A3B0UEX9"/>
<protein>
    <recommendedName>
        <fullName evidence="1">Outer membrane protein beta-barrel domain-containing protein</fullName>
    </recommendedName>
</protein>
<organism evidence="2">
    <name type="scientific">hydrothermal vent metagenome</name>
    <dbReference type="NCBI Taxonomy" id="652676"/>
    <lineage>
        <taxon>unclassified sequences</taxon>
        <taxon>metagenomes</taxon>
        <taxon>ecological metagenomes</taxon>
    </lineage>
</organism>
<dbReference type="EMBL" id="UOES01000154">
    <property type="protein sequence ID" value="VAW26893.1"/>
    <property type="molecule type" value="Genomic_DNA"/>
</dbReference>
<gene>
    <name evidence="2" type="ORF">MNBD_BACTEROID06-1000</name>
</gene>
<evidence type="ECO:0000259" key="1">
    <source>
        <dbReference type="Pfam" id="PF13568"/>
    </source>
</evidence>
<dbReference type="InterPro" id="IPR025665">
    <property type="entry name" value="Beta-barrel_OMP_2"/>
</dbReference>